<dbReference type="Proteomes" id="UP000653271">
    <property type="component" value="Unassembled WGS sequence"/>
</dbReference>
<dbReference type="Gene3D" id="2.60.40.10">
    <property type="entry name" value="Immunoglobulins"/>
    <property type="match status" value="1"/>
</dbReference>
<keyword evidence="1" id="KW-0391">Immunity</keyword>
<accession>A0A850WPL9</accession>
<evidence type="ECO:0000259" key="4">
    <source>
        <dbReference type="PROSITE" id="PS50835"/>
    </source>
</evidence>
<evidence type="ECO:0000313" key="6">
    <source>
        <dbReference type="Proteomes" id="UP000653271"/>
    </source>
</evidence>
<evidence type="ECO:0000313" key="5">
    <source>
        <dbReference type="EMBL" id="NWH69911.1"/>
    </source>
</evidence>
<dbReference type="Pfam" id="PF07686">
    <property type="entry name" value="V-set"/>
    <property type="match status" value="1"/>
</dbReference>
<name>A0A850WPL9_PIACA</name>
<dbReference type="SMART" id="SM00406">
    <property type="entry name" value="IGv"/>
    <property type="match status" value="1"/>
</dbReference>
<dbReference type="GO" id="GO:0002250">
    <property type="term" value="P:adaptive immune response"/>
    <property type="evidence" value="ECO:0007669"/>
    <property type="project" value="UniProtKB-KW"/>
</dbReference>
<dbReference type="InterPro" id="IPR013783">
    <property type="entry name" value="Ig-like_fold"/>
</dbReference>
<keyword evidence="2" id="KW-1064">Adaptive immunity</keyword>
<dbReference type="GO" id="GO:0005576">
    <property type="term" value="C:extracellular region"/>
    <property type="evidence" value="ECO:0007669"/>
    <property type="project" value="UniProtKB-ARBA"/>
</dbReference>
<dbReference type="InterPro" id="IPR036179">
    <property type="entry name" value="Ig-like_dom_sf"/>
</dbReference>
<keyword evidence="6" id="KW-1185">Reference proteome</keyword>
<feature type="non-terminal residue" evidence="5">
    <location>
        <position position="1"/>
    </location>
</feature>
<proteinExistence type="predicted"/>
<dbReference type="PANTHER" id="PTHR23266">
    <property type="entry name" value="IMMUNOGLOBULIN HEAVY CHAIN"/>
    <property type="match status" value="1"/>
</dbReference>
<reference evidence="5" key="1">
    <citation type="submission" date="2019-09" db="EMBL/GenBank/DDBJ databases">
        <title>Bird 10,000 Genomes (B10K) Project - Family phase.</title>
        <authorList>
            <person name="Zhang G."/>
        </authorList>
    </citation>
    <scope>NUCLEOTIDE SEQUENCE</scope>
    <source>
        <strain evidence="5">B10K-DU-008-47</strain>
        <tissue evidence="5">Mixed tissue sample</tissue>
    </source>
</reference>
<dbReference type="PROSITE" id="PS50835">
    <property type="entry name" value="IG_LIKE"/>
    <property type="match status" value="1"/>
</dbReference>
<dbReference type="InterPro" id="IPR007110">
    <property type="entry name" value="Ig-like_dom"/>
</dbReference>
<dbReference type="InterPro" id="IPR050199">
    <property type="entry name" value="IgHV"/>
</dbReference>
<protein>
    <submittedName>
        <fullName evidence="5">HV03 protein</fullName>
    </submittedName>
</protein>
<gene>
    <name evidence="5" type="primary">G4_0</name>
    <name evidence="5" type="ORF">PIACAY_R01764</name>
</gene>
<dbReference type="GO" id="GO:0019814">
    <property type="term" value="C:immunoglobulin complex"/>
    <property type="evidence" value="ECO:0007669"/>
    <property type="project" value="UniProtKB-KW"/>
</dbReference>
<dbReference type="SUPFAM" id="SSF48726">
    <property type="entry name" value="Immunoglobulin"/>
    <property type="match status" value="1"/>
</dbReference>
<sequence>QPRVMEAGGGLKAPGDSVLLSCHSFGLPFKNSAVRRYRQAAGARLEWVSIISASSSVIRFRPSVQGRATISRDNSQSVAFLSLRALHLRDSACYFCTVYTERGNVAELEQK</sequence>
<organism evidence="5 6">
    <name type="scientific">Piaya cayana</name>
    <name type="common">Common squirrel cuckoo</name>
    <dbReference type="NCBI Taxonomy" id="33601"/>
    <lineage>
        <taxon>Eukaryota</taxon>
        <taxon>Metazoa</taxon>
        <taxon>Chordata</taxon>
        <taxon>Craniata</taxon>
        <taxon>Vertebrata</taxon>
        <taxon>Euteleostomi</taxon>
        <taxon>Archelosauria</taxon>
        <taxon>Archosauria</taxon>
        <taxon>Dinosauria</taxon>
        <taxon>Saurischia</taxon>
        <taxon>Theropoda</taxon>
        <taxon>Coelurosauria</taxon>
        <taxon>Aves</taxon>
        <taxon>Neognathae</taxon>
        <taxon>Neoaves</taxon>
        <taxon>Otidimorphae</taxon>
        <taxon>Cuculiformes</taxon>
        <taxon>Coccyzidae</taxon>
        <taxon>Piaya</taxon>
    </lineage>
</organism>
<evidence type="ECO:0000256" key="2">
    <source>
        <dbReference type="ARBA" id="ARBA00023130"/>
    </source>
</evidence>
<keyword evidence="3" id="KW-1280">Immunoglobulin</keyword>
<dbReference type="InterPro" id="IPR013106">
    <property type="entry name" value="Ig_V-set"/>
</dbReference>
<feature type="non-terminal residue" evidence="5">
    <location>
        <position position="111"/>
    </location>
</feature>
<comment type="caution">
    <text evidence="5">The sequence shown here is derived from an EMBL/GenBank/DDBJ whole genome shotgun (WGS) entry which is preliminary data.</text>
</comment>
<dbReference type="AlphaFoldDB" id="A0A850WPL9"/>
<feature type="domain" description="Ig-like" evidence="4">
    <location>
        <begin position="2"/>
        <end position="106"/>
    </location>
</feature>
<evidence type="ECO:0000256" key="3">
    <source>
        <dbReference type="ARBA" id="ARBA00043265"/>
    </source>
</evidence>
<dbReference type="OrthoDB" id="9426090at2759"/>
<evidence type="ECO:0000256" key="1">
    <source>
        <dbReference type="ARBA" id="ARBA00022859"/>
    </source>
</evidence>
<dbReference type="EMBL" id="WAAB01001307">
    <property type="protein sequence ID" value="NWH69911.1"/>
    <property type="molecule type" value="Genomic_DNA"/>
</dbReference>